<protein>
    <submittedName>
        <fullName evidence="2">Reverse transcriptase domain-containing protein</fullName>
    </submittedName>
</protein>
<dbReference type="EMBL" id="BQNB010012981">
    <property type="protein sequence ID" value="GJT10355.1"/>
    <property type="molecule type" value="Genomic_DNA"/>
</dbReference>
<accession>A0ABQ5B697</accession>
<feature type="region of interest" description="Disordered" evidence="1">
    <location>
        <begin position="18"/>
        <end position="51"/>
    </location>
</feature>
<dbReference type="Pfam" id="PF04827">
    <property type="entry name" value="Plant_tran"/>
    <property type="match status" value="1"/>
</dbReference>
<keyword evidence="2" id="KW-0548">Nucleotidyltransferase</keyword>
<evidence type="ECO:0000313" key="2">
    <source>
        <dbReference type="EMBL" id="GJT10355.1"/>
    </source>
</evidence>
<dbReference type="Proteomes" id="UP001151760">
    <property type="component" value="Unassembled WGS sequence"/>
</dbReference>
<dbReference type="GO" id="GO:0003964">
    <property type="term" value="F:RNA-directed DNA polymerase activity"/>
    <property type="evidence" value="ECO:0007669"/>
    <property type="project" value="UniProtKB-KW"/>
</dbReference>
<sequence length="209" mass="23629">MWDAPEPVTFLTVNVEGTSEGNTELFGQDKRPRPTRAHAAKKTKSDSSLGTVGSQTMVFADMMSNELQLKRESRQDKDRIGYEEYEQFLAMGNQEAGGSGSNPKKKRRYIPCEREEAEQRLLYDYFGDDDTLPKYTEEYFRRRSGCGSKIVDLTCIFWGSGTSNNDLNVLYGSPLFDDVLADKALEAPFVVNGRTYNKSYYLADGVYPT</sequence>
<comment type="caution">
    <text evidence="2">The sequence shown here is derived from an EMBL/GenBank/DDBJ whole genome shotgun (WGS) entry which is preliminary data.</text>
</comment>
<keyword evidence="2" id="KW-0695">RNA-directed DNA polymerase</keyword>
<evidence type="ECO:0000256" key="1">
    <source>
        <dbReference type="SAM" id="MobiDB-lite"/>
    </source>
</evidence>
<keyword evidence="2" id="KW-0808">Transferase</keyword>
<dbReference type="PANTHER" id="PTHR47150">
    <property type="entry name" value="OS12G0169200 PROTEIN"/>
    <property type="match status" value="1"/>
</dbReference>
<reference evidence="2" key="2">
    <citation type="submission" date="2022-01" db="EMBL/GenBank/DDBJ databases">
        <authorList>
            <person name="Yamashiro T."/>
            <person name="Shiraishi A."/>
            <person name="Satake H."/>
            <person name="Nakayama K."/>
        </authorList>
    </citation>
    <scope>NUCLEOTIDE SEQUENCE</scope>
</reference>
<evidence type="ECO:0000313" key="3">
    <source>
        <dbReference type="Proteomes" id="UP001151760"/>
    </source>
</evidence>
<name>A0ABQ5B697_9ASTR</name>
<keyword evidence="3" id="KW-1185">Reference proteome</keyword>
<gene>
    <name evidence="2" type="ORF">Tco_0857397</name>
</gene>
<proteinExistence type="predicted"/>
<dbReference type="PANTHER" id="PTHR47150:SF5">
    <property type="entry name" value="OS07G0546750 PROTEIN"/>
    <property type="match status" value="1"/>
</dbReference>
<reference evidence="2" key="1">
    <citation type="journal article" date="2022" name="Int. J. Mol. Sci.">
        <title>Draft Genome of Tanacetum Coccineum: Genomic Comparison of Closely Related Tanacetum-Family Plants.</title>
        <authorList>
            <person name="Yamashiro T."/>
            <person name="Shiraishi A."/>
            <person name="Nakayama K."/>
            <person name="Satake H."/>
        </authorList>
    </citation>
    <scope>NUCLEOTIDE SEQUENCE</scope>
</reference>
<feature type="compositionally biased region" description="Basic residues" evidence="1">
    <location>
        <begin position="33"/>
        <end position="42"/>
    </location>
</feature>
<organism evidence="2 3">
    <name type="scientific">Tanacetum coccineum</name>
    <dbReference type="NCBI Taxonomy" id="301880"/>
    <lineage>
        <taxon>Eukaryota</taxon>
        <taxon>Viridiplantae</taxon>
        <taxon>Streptophyta</taxon>
        <taxon>Embryophyta</taxon>
        <taxon>Tracheophyta</taxon>
        <taxon>Spermatophyta</taxon>
        <taxon>Magnoliopsida</taxon>
        <taxon>eudicotyledons</taxon>
        <taxon>Gunneridae</taxon>
        <taxon>Pentapetalae</taxon>
        <taxon>asterids</taxon>
        <taxon>campanulids</taxon>
        <taxon>Asterales</taxon>
        <taxon>Asteraceae</taxon>
        <taxon>Asteroideae</taxon>
        <taxon>Anthemideae</taxon>
        <taxon>Anthemidinae</taxon>
        <taxon>Tanacetum</taxon>
    </lineage>
</organism>
<dbReference type="InterPro" id="IPR006912">
    <property type="entry name" value="Harbinger_derived_prot"/>
</dbReference>